<protein>
    <submittedName>
        <fullName evidence="1">Uncharacterized protein</fullName>
    </submittedName>
</protein>
<dbReference type="Proteomes" id="UP000823775">
    <property type="component" value="Unassembled WGS sequence"/>
</dbReference>
<proteinExistence type="predicted"/>
<dbReference type="EMBL" id="JACEIK010001474">
    <property type="protein sequence ID" value="MCD7469718.1"/>
    <property type="molecule type" value="Genomic_DNA"/>
</dbReference>
<name>A0ABS8TEV0_DATST</name>
<sequence>VGHPWLRQGSSCRGRQRVRQPLNIREICTNVGTMGDLACQVPIFGGKFDQRLGDMDGMACHKHPRLRKFFQYSGAPEVSECPKILLTPWCIAGVGTQSKTLEEN</sequence>
<comment type="caution">
    <text evidence="1">The sequence shown here is derived from an EMBL/GenBank/DDBJ whole genome shotgun (WGS) entry which is preliminary data.</text>
</comment>
<keyword evidence="2" id="KW-1185">Reference proteome</keyword>
<organism evidence="1 2">
    <name type="scientific">Datura stramonium</name>
    <name type="common">Jimsonweed</name>
    <name type="synonym">Common thornapple</name>
    <dbReference type="NCBI Taxonomy" id="4076"/>
    <lineage>
        <taxon>Eukaryota</taxon>
        <taxon>Viridiplantae</taxon>
        <taxon>Streptophyta</taxon>
        <taxon>Embryophyta</taxon>
        <taxon>Tracheophyta</taxon>
        <taxon>Spermatophyta</taxon>
        <taxon>Magnoliopsida</taxon>
        <taxon>eudicotyledons</taxon>
        <taxon>Gunneridae</taxon>
        <taxon>Pentapetalae</taxon>
        <taxon>asterids</taxon>
        <taxon>lamiids</taxon>
        <taxon>Solanales</taxon>
        <taxon>Solanaceae</taxon>
        <taxon>Solanoideae</taxon>
        <taxon>Datureae</taxon>
        <taxon>Datura</taxon>
    </lineage>
</organism>
<reference evidence="1 2" key="1">
    <citation type="journal article" date="2021" name="BMC Genomics">
        <title>Datura genome reveals duplications of psychoactive alkaloid biosynthetic genes and high mutation rate following tissue culture.</title>
        <authorList>
            <person name="Rajewski A."/>
            <person name="Carter-House D."/>
            <person name="Stajich J."/>
            <person name="Litt A."/>
        </authorList>
    </citation>
    <scope>NUCLEOTIDE SEQUENCE [LARGE SCALE GENOMIC DNA]</scope>
    <source>
        <strain evidence="1">AR-01</strain>
    </source>
</reference>
<evidence type="ECO:0000313" key="1">
    <source>
        <dbReference type="EMBL" id="MCD7469718.1"/>
    </source>
</evidence>
<evidence type="ECO:0000313" key="2">
    <source>
        <dbReference type="Proteomes" id="UP000823775"/>
    </source>
</evidence>
<gene>
    <name evidence="1" type="ORF">HAX54_008886</name>
</gene>
<feature type="non-terminal residue" evidence="1">
    <location>
        <position position="1"/>
    </location>
</feature>
<accession>A0ABS8TEV0</accession>